<comment type="caution">
    <text evidence="1">The sequence shown here is derived from an EMBL/GenBank/DDBJ whole genome shotgun (WGS) entry which is preliminary data.</text>
</comment>
<dbReference type="AlphaFoldDB" id="A0A0F9PDX4"/>
<name>A0A0F9PDX4_9ZZZZ</name>
<organism evidence="1">
    <name type="scientific">marine sediment metagenome</name>
    <dbReference type="NCBI Taxonomy" id="412755"/>
    <lineage>
        <taxon>unclassified sequences</taxon>
        <taxon>metagenomes</taxon>
        <taxon>ecological metagenomes</taxon>
    </lineage>
</organism>
<evidence type="ECO:0000313" key="1">
    <source>
        <dbReference type="EMBL" id="KKN22682.1"/>
    </source>
</evidence>
<dbReference type="EMBL" id="LAZR01003038">
    <property type="protein sequence ID" value="KKN22682.1"/>
    <property type="molecule type" value="Genomic_DNA"/>
</dbReference>
<gene>
    <name evidence="1" type="ORF">LCGC14_0912650</name>
</gene>
<accession>A0A0F9PDX4</accession>
<reference evidence="1" key="1">
    <citation type="journal article" date="2015" name="Nature">
        <title>Complex archaea that bridge the gap between prokaryotes and eukaryotes.</title>
        <authorList>
            <person name="Spang A."/>
            <person name="Saw J.H."/>
            <person name="Jorgensen S.L."/>
            <person name="Zaremba-Niedzwiedzka K."/>
            <person name="Martijn J."/>
            <person name="Lind A.E."/>
            <person name="van Eijk R."/>
            <person name="Schleper C."/>
            <person name="Guy L."/>
            <person name="Ettema T.J."/>
        </authorList>
    </citation>
    <scope>NUCLEOTIDE SEQUENCE</scope>
</reference>
<sequence>MPQRVIDAWDYFYHKQKMKRSKKLKVKEKKMGEQVG</sequence>
<protein>
    <submittedName>
        <fullName evidence="1">Uncharacterized protein</fullName>
    </submittedName>
</protein>
<proteinExistence type="predicted"/>